<feature type="transmembrane region" description="Helical" evidence="1">
    <location>
        <begin position="171"/>
        <end position="190"/>
    </location>
</feature>
<feature type="transmembrane region" description="Helical" evidence="1">
    <location>
        <begin position="12"/>
        <end position="32"/>
    </location>
</feature>
<feature type="transmembrane region" description="Helical" evidence="1">
    <location>
        <begin position="146"/>
        <end position="165"/>
    </location>
</feature>
<evidence type="ECO:0000313" key="2">
    <source>
        <dbReference type="EMBL" id="VYT22049.1"/>
    </source>
</evidence>
<keyword evidence="1" id="KW-1133">Transmembrane helix</keyword>
<dbReference type="InterPro" id="IPR012507">
    <property type="entry name" value="YibE_F"/>
</dbReference>
<gene>
    <name evidence="2" type="ORF">BHLFYP23_00690</name>
</gene>
<feature type="transmembrane region" description="Helical" evidence="1">
    <location>
        <begin position="123"/>
        <end position="139"/>
    </location>
</feature>
<organism evidence="2">
    <name type="scientific">Blautia hansenii</name>
    <name type="common">Ruminococcus hansenii</name>
    <dbReference type="NCBI Taxonomy" id="1322"/>
    <lineage>
        <taxon>Bacteria</taxon>
        <taxon>Bacillati</taxon>
        <taxon>Bacillota</taxon>
        <taxon>Clostridia</taxon>
        <taxon>Lachnospirales</taxon>
        <taxon>Lachnospiraceae</taxon>
        <taxon>Blautia</taxon>
    </lineage>
</organism>
<reference evidence="2" key="1">
    <citation type="submission" date="2019-11" db="EMBL/GenBank/DDBJ databases">
        <authorList>
            <person name="Feng L."/>
        </authorList>
    </citation>
    <scope>NUCLEOTIDE SEQUENCE</scope>
    <source>
        <strain evidence="2">BhanseniiLFYP23</strain>
    </source>
</reference>
<evidence type="ECO:0000256" key="1">
    <source>
        <dbReference type="SAM" id="Phobius"/>
    </source>
</evidence>
<dbReference type="EMBL" id="CACRSY010000014">
    <property type="protein sequence ID" value="VYT22049.1"/>
    <property type="molecule type" value="Genomic_DNA"/>
</dbReference>
<dbReference type="RefSeq" id="WP_003020989.1">
    <property type="nucleotide sequence ID" value="NZ_CACRSY010000014.1"/>
</dbReference>
<dbReference type="PANTHER" id="PTHR41771:SF1">
    <property type="entry name" value="MEMBRANE PROTEIN"/>
    <property type="match status" value="1"/>
</dbReference>
<feature type="transmembrane region" description="Helical" evidence="1">
    <location>
        <begin position="247"/>
        <end position="267"/>
    </location>
</feature>
<accession>A0A6N2UVH3</accession>
<name>A0A6N2UVH3_BLAHA</name>
<dbReference type="AlphaFoldDB" id="A0A6N2UVH3"/>
<dbReference type="PANTHER" id="PTHR41771">
    <property type="entry name" value="MEMBRANE PROTEIN-RELATED"/>
    <property type="match status" value="1"/>
</dbReference>
<feature type="transmembrane region" description="Helical" evidence="1">
    <location>
        <begin position="197"/>
        <end position="222"/>
    </location>
</feature>
<feature type="transmembrane region" description="Helical" evidence="1">
    <location>
        <begin position="288"/>
        <end position="314"/>
    </location>
</feature>
<keyword evidence="1" id="KW-0472">Membrane</keyword>
<keyword evidence="1" id="KW-0812">Transmembrane</keyword>
<protein>
    <submittedName>
        <fullName evidence="2">YibE/F-like protein</fullName>
    </submittedName>
</protein>
<sequence length="367" mass="41407">MKEFVCKRKKVFFLIGIYLLFLLFVSQDAWLYDTTIAKITKVQTEKTGEKEGARGETEAYYRQTMQGILLNGKWKGSKVTLKNEYTYSGVTNQKYHRGDKVFIHASENGERLSGKIKGLKRDTYLAAVGGMLLFLLILITKKQGIYTISTMIFNTVVYAVGFHFYLKGGNMIKICNIMVFCFTFGTILLLNGFHKRTLAAVCSTLCVFTVIMGIFHFIMYLYGDVDYSSMEYLGSVENPAEMFEAEVMLAGLGAIMDVAVTIAAATGELIRKKPDIKFLSLFRSGREIGYDIMGTMLSVLLFTFGSGLIPGFLIRMNNDISFLSNIRYHISFEICRFLIESIGIVLAIPISIFVSAVFLKVQVRREK</sequence>
<proteinExistence type="predicted"/>
<feature type="transmembrane region" description="Helical" evidence="1">
    <location>
        <begin position="334"/>
        <end position="359"/>
    </location>
</feature>
<dbReference type="Pfam" id="PF07907">
    <property type="entry name" value="YibE_F"/>
    <property type="match status" value="1"/>
</dbReference>